<gene>
    <name evidence="3" type="ORF">DF182_21195</name>
</gene>
<dbReference type="InterPro" id="IPR012373">
    <property type="entry name" value="Ferrdict_sens_TM"/>
</dbReference>
<evidence type="ECO:0000259" key="2">
    <source>
        <dbReference type="Pfam" id="PF16344"/>
    </source>
</evidence>
<evidence type="ECO:0000313" key="4">
    <source>
        <dbReference type="Proteomes" id="UP000253410"/>
    </source>
</evidence>
<feature type="domain" description="FecR protein" evidence="1">
    <location>
        <begin position="126"/>
        <end position="212"/>
    </location>
</feature>
<dbReference type="InterPro" id="IPR032508">
    <property type="entry name" value="FecR_C"/>
</dbReference>
<keyword evidence="4" id="KW-1185">Reference proteome</keyword>
<dbReference type="Proteomes" id="UP000253410">
    <property type="component" value="Unassembled WGS sequence"/>
</dbReference>
<protein>
    <recommendedName>
        <fullName evidence="5">FecR protein domain-containing protein</fullName>
    </recommendedName>
</protein>
<accession>A0A365XRT7</accession>
<evidence type="ECO:0000313" key="3">
    <source>
        <dbReference type="EMBL" id="RBL89057.1"/>
    </source>
</evidence>
<dbReference type="InterPro" id="IPR006860">
    <property type="entry name" value="FecR"/>
</dbReference>
<dbReference type="Gene3D" id="2.60.120.1440">
    <property type="match status" value="1"/>
</dbReference>
<dbReference type="Pfam" id="PF04773">
    <property type="entry name" value="FecR"/>
    <property type="match status" value="1"/>
</dbReference>
<dbReference type="PANTHER" id="PTHR30273">
    <property type="entry name" value="PERIPLASMIC SIGNAL SENSOR AND SIGMA FACTOR ACTIVATOR FECR-RELATED"/>
    <property type="match status" value="1"/>
</dbReference>
<dbReference type="OrthoDB" id="697544at2"/>
<dbReference type="Gene3D" id="3.55.50.30">
    <property type="match status" value="1"/>
</dbReference>
<dbReference type="GO" id="GO:0016989">
    <property type="term" value="F:sigma factor antagonist activity"/>
    <property type="evidence" value="ECO:0007669"/>
    <property type="project" value="TreeGrafter"/>
</dbReference>
<comment type="caution">
    <text evidence="3">The sequence shown here is derived from an EMBL/GenBank/DDBJ whole genome shotgun (WGS) entry which is preliminary data.</text>
</comment>
<dbReference type="EMBL" id="QFFJ01000002">
    <property type="protein sequence ID" value="RBL89057.1"/>
    <property type="molecule type" value="Genomic_DNA"/>
</dbReference>
<dbReference type="PANTHER" id="PTHR30273:SF2">
    <property type="entry name" value="PROTEIN FECR"/>
    <property type="match status" value="1"/>
</dbReference>
<reference evidence="3 4" key="1">
    <citation type="submission" date="2018-05" db="EMBL/GenBank/DDBJ databases">
        <title>Chitinophaga sp. K3CV102501T nov., isolated from isolated from a monsoon evergreen broad-leaved forest soil.</title>
        <authorList>
            <person name="Lv Y."/>
        </authorList>
    </citation>
    <scope>NUCLEOTIDE SEQUENCE [LARGE SCALE GENOMIC DNA]</scope>
    <source>
        <strain evidence="3 4">GDMCC 1.1325</strain>
    </source>
</reference>
<organism evidence="3 4">
    <name type="scientific">Chitinophaga flava</name>
    <dbReference type="NCBI Taxonomy" id="2259036"/>
    <lineage>
        <taxon>Bacteria</taxon>
        <taxon>Pseudomonadati</taxon>
        <taxon>Bacteroidota</taxon>
        <taxon>Chitinophagia</taxon>
        <taxon>Chitinophagales</taxon>
        <taxon>Chitinophagaceae</taxon>
        <taxon>Chitinophaga</taxon>
    </lineage>
</organism>
<dbReference type="AlphaFoldDB" id="A0A365XRT7"/>
<sequence length="328" mass="36842">MQREELHQLLEKFHAGQCTDAELEALQQWYDGLGETPQTPYWDVMDEAYLRDKYADFQQRSSLRPVKSRYRIWKRVTAAAAVLAGIMLLSRYLHPLSVKVIPPAVTGIHSRAVKAPGPGEAVTYDRHLILPDSSIVLLRAGSTLQLAPSFNETDRLLILQGEAYFDVKQNARKPFMIRCANVCTYVLGTAFNIKADADSRRVVITVASGKVRVEKENKTMAVLTQNQELVCGAQQPAAASHVNVAPKVEWMAKDLMFNETSLETICNRLSARYQKQFVFSRQVNKEKRITITDTFYGTESLNDILDIVCTTLGYTYSVAGNTVTITML</sequence>
<evidence type="ECO:0008006" key="5">
    <source>
        <dbReference type="Google" id="ProtNLM"/>
    </source>
</evidence>
<name>A0A365XRT7_9BACT</name>
<feature type="domain" description="Protein FecR C-terminal" evidence="2">
    <location>
        <begin position="255"/>
        <end position="325"/>
    </location>
</feature>
<evidence type="ECO:0000259" key="1">
    <source>
        <dbReference type="Pfam" id="PF04773"/>
    </source>
</evidence>
<proteinExistence type="predicted"/>
<dbReference type="PIRSF" id="PIRSF018266">
    <property type="entry name" value="FecR"/>
    <property type="match status" value="1"/>
</dbReference>
<dbReference type="RefSeq" id="WP_113617801.1">
    <property type="nucleotide sequence ID" value="NZ_QFFJ01000002.1"/>
</dbReference>
<dbReference type="Pfam" id="PF16344">
    <property type="entry name" value="FecR_C"/>
    <property type="match status" value="1"/>
</dbReference>